<name>A0ABN1TQT9_9ACTN</name>
<reference evidence="1 2" key="1">
    <citation type="journal article" date="2019" name="Int. J. Syst. Evol. Microbiol.">
        <title>The Global Catalogue of Microorganisms (GCM) 10K type strain sequencing project: providing services to taxonomists for standard genome sequencing and annotation.</title>
        <authorList>
            <consortium name="The Broad Institute Genomics Platform"/>
            <consortium name="The Broad Institute Genome Sequencing Center for Infectious Disease"/>
            <person name="Wu L."/>
            <person name="Ma J."/>
        </authorList>
    </citation>
    <scope>NUCLEOTIDE SEQUENCE [LARGE SCALE GENOMIC DNA]</scope>
    <source>
        <strain evidence="1 2">JCM 13008</strain>
    </source>
</reference>
<dbReference type="SUPFAM" id="SSF141571">
    <property type="entry name" value="Pentapeptide repeat-like"/>
    <property type="match status" value="1"/>
</dbReference>
<accession>A0ABN1TQT9</accession>
<sequence length="241" mass="26835">MPIIDTAAFHSETFRMVHDKGGSQFRDLDVSDCTFDNCTLSGVTRPERMSRVSDVRLTDCSLVNSQLGPTVLEDVVVDGLQANALVLCWSFFLRRVRVRGRITSIKLNRAPAAMVSPAMQAAFDEARAAFYAETDWALDLTQARFVATCEIGGVPLDLVRIDPESQAVVRRVDLPEPDALAELREVAPWAHERITWFRDDVERDELLLVAPLAGKKARREEALAGIAHLRRLGVARPEPAR</sequence>
<gene>
    <name evidence="1" type="ORF">GCM10009668_14060</name>
</gene>
<evidence type="ECO:0000313" key="2">
    <source>
        <dbReference type="Proteomes" id="UP001501581"/>
    </source>
</evidence>
<protein>
    <recommendedName>
        <fullName evidence="3">Pentapeptide repeat-containing protein</fullName>
    </recommendedName>
</protein>
<proteinExistence type="predicted"/>
<dbReference type="RefSeq" id="WP_343992749.1">
    <property type="nucleotide sequence ID" value="NZ_BAAALG010000005.1"/>
</dbReference>
<dbReference type="EMBL" id="BAAALG010000005">
    <property type="protein sequence ID" value="GAA1097931.1"/>
    <property type="molecule type" value="Genomic_DNA"/>
</dbReference>
<evidence type="ECO:0000313" key="1">
    <source>
        <dbReference type="EMBL" id="GAA1097931.1"/>
    </source>
</evidence>
<evidence type="ECO:0008006" key="3">
    <source>
        <dbReference type="Google" id="ProtNLM"/>
    </source>
</evidence>
<dbReference type="Proteomes" id="UP001501581">
    <property type="component" value="Unassembled WGS sequence"/>
</dbReference>
<comment type="caution">
    <text evidence="1">The sequence shown here is derived from an EMBL/GenBank/DDBJ whole genome shotgun (WGS) entry which is preliminary data.</text>
</comment>
<dbReference type="Gene3D" id="2.160.20.80">
    <property type="entry name" value="E3 ubiquitin-protein ligase SopA"/>
    <property type="match status" value="1"/>
</dbReference>
<keyword evidence="2" id="KW-1185">Reference proteome</keyword>
<organism evidence="1 2">
    <name type="scientific">Nocardioides dubius</name>
    <dbReference type="NCBI Taxonomy" id="317019"/>
    <lineage>
        <taxon>Bacteria</taxon>
        <taxon>Bacillati</taxon>
        <taxon>Actinomycetota</taxon>
        <taxon>Actinomycetes</taxon>
        <taxon>Propionibacteriales</taxon>
        <taxon>Nocardioidaceae</taxon>
        <taxon>Nocardioides</taxon>
    </lineage>
</organism>